<accession>A0A3D9L2K8</accession>
<keyword evidence="3" id="KW-1185">Reference proteome</keyword>
<dbReference type="RefSeq" id="WP_115868455.1">
    <property type="nucleotide sequence ID" value="NZ_QREG01000011.1"/>
</dbReference>
<reference evidence="2 3" key="1">
    <citation type="submission" date="2018-07" db="EMBL/GenBank/DDBJ databases">
        <title>Genomic Encyclopedia of Type Strains, Phase IV (KMG-IV): sequencing the most valuable type-strain genomes for metagenomic binning, comparative biology and taxonomic classification.</title>
        <authorList>
            <person name="Goeker M."/>
        </authorList>
    </citation>
    <scope>NUCLEOTIDE SEQUENCE [LARGE SCALE GENOMIC DNA]</scope>
    <source>
        <strain evidence="2 3">DSM 4134</strain>
    </source>
</reference>
<feature type="signal peptide" evidence="1">
    <location>
        <begin position="1"/>
        <end position="27"/>
    </location>
</feature>
<dbReference type="EMBL" id="QREG01000011">
    <property type="protein sequence ID" value="RED97927.1"/>
    <property type="molecule type" value="Genomic_DNA"/>
</dbReference>
<dbReference type="Proteomes" id="UP000256779">
    <property type="component" value="Unassembled WGS sequence"/>
</dbReference>
<sequence>MKHLIVQNKWGVKLLLMLLIVGGLTTACDEEEPTVDEVVLLSFGPSGVHHGDTIKFIGLNLDKVSSIMLAPEVSVTDFISKSSTVIEIKVPREAEAGLVTLKSSKGDVVSKTPLSFEVPVTISTIDDEVKPGGTLTITGEMLNWIETVTFKDGLLVDEFESQSMTELKVKVPMEAETGFLVFSSGGTEPLTFASEQELKVTLPRVTALSPAEVRHTADLTITGTDLDLVTSILFAGDQIVGAAGFKTHTATEIVLAVPKQTERGSMVLRQVSPVEVTTSQEVVIQLPMGASVSPEPAVPGTDDITITGTNLDLVASLTLPGVDPVAAASFTAHSATEIVVGVPEGAKNGGITYKTIHDYEGLLGANLLVPGEGPKPLAVTLYDDGIQFGGGDWSWNTVESDPASTEQFFSGDVSWKFTTDSDGGVSAGGLTGVDASEQKVFAFSVFGGAGTDGAQLACILGSDGADKWDSYNSVTLKEGEWTSYEIDLSNYATVNLQNITRFIFKVEGVAGTTIYVDRVGFDMGGPAPLPVSLFDDETAAGGGDWSWEAATSDPANKEQVYSGEVSWKFETTNGGGLSVGGIDPAIDASTRTSFSFALYGGPGTDGAQVACILNDNWDDYNTVTLVEGEWTEYQVPLANYSTTDLSQVVRFALKVDGITSSVIYADRIGFE</sequence>
<proteinExistence type="predicted"/>
<name>A0A3D9L2K8_MARFU</name>
<keyword evidence="1" id="KW-0732">Signal</keyword>
<dbReference type="SUPFAM" id="SSF49785">
    <property type="entry name" value="Galactose-binding domain-like"/>
    <property type="match status" value="1"/>
</dbReference>
<dbReference type="InterPro" id="IPR008979">
    <property type="entry name" value="Galactose-bd-like_sf"/>
</dbReference>
<dbReference type="AlphaFoldDB" id="A0A3D9L2K8"/>
<evidence type="ECO:0000313" key="3">
    <source>
        <dbReference type="Proteomes" id="UP000256779"/>
    </source>
</evidence>
<dbReference type="OrthoDB" id="660167at2"/>
<dbReference type="Gene3D" id="2.60.120.430">
    <property type="entry name" value="Galactose-binding lectin"/>
    <property type="match status" value="2"/>
</dbReference>
<protein>
    <recommendedName>
        <fullName evidence="4">IPT/TIG domain-containing protein</fullName>
    </recommendedName>
</protein>
<gene>
    <name evidence="2" type="ORF">C7460_11168</name>
</gene>
<dbReference type="Gene3D" id="2.60.40.10">
    <property type="entry name" value="Immunoglobulins"/>
    <property type="match status" value="4"/>
</dbReference>
<evidence type="ECO:0000256" key="1">
    <source>
        <dbReference type="SAM" id="SignalP"/>
    </source>
</evidence>
<feature type="chain" id="PRO_5017560089" description="IPT/TIG domain-containing protein" evidence="1">
    <location>
        <begin position="28"/>
        <end position="671"/>
    </location>
</feature>
<organism evidence="2 3">
    <name type="scientific">Marinoscillum furvescens DSM 4134</name>
    <dbReference type="NCBI Taxonomy" id="1122208"/>
    <lineage>
        <taxon>Bacteria</taxon>
        <taxon>Pseudomonadati</taxon>
        <taxon>Bacteroidota</taxon>
        <taxon>Cytophagia</taxon>
        <taxon>Cytophagales</taxon>
        <taxon>Reichenbachiellaceae</taxon>
        <taxon>Marinoscillum</taxon>
    </lineage>
</organism>
<dbReference type="PROSITE" id="PS51257">
    <property type="entry name" value="PROKAR_LIPOPROTEIN"/>
    <property type="match status" value="1"/>
</dbReference>
<dbReference type="InterPro" id="IPR013783">
    <property type="entry name" value="Ig-like_fold"/>
</dbReference>
<evidence type="ECO:0000313" key="2">
    <source>
        <dbReference type="EMBL" id="RED97927.1"/>
    </source>
</evidence>
<comment type="caution">
    <text evidence="2">The sequence shown here is derived from an EMBL/GenBank/DDBJ whole genome shotgun (WGS) entry which is preliminary data.</text>
</comment>
<evidence type="ECO:0008006" key="4">
    <source>
        <dbReference type="Google" id="ProtNLM"/>
    </source>
</evidence>